<sequence>MACGRRMSSSSTSTSTAAHAAPTPSWRRRWAEWNGKYRDHIRRFIKFFSVFSFVNNWHSVGLHIHINKCSIRSCCSPSIHGVGIGLLLTFRV</sequence>
<organism evidence="2 3">
    <name type="scientific">Triticum urartu</name>
    <name type="common">Red wild einkorn</name>
    <name type="synonym">Crithodium urartu</name>
    <dbReference type="NCBI Taxonomy" id="4572"/>
    <lineage>
        <taxon>Eukaryota</taxon>
        <taxon>Viridiplantae</taxon>
        <taxon>Streptophyta</taxon>
        <taxon>Embryophyta</taxon>
        <taxon>Tracheophyta</taxon>
        <taxon>Spermatophyta</taxon>
        <taxon>Magnoliopsida</taxon>
        <taxon>Liliopsida</taxon>
        <taxon>Poales</taxon>
        <taxon>Poaceae</taxon>
        <taxon>BOP clade</taxon>
        <taxon>Pooideae</taxon>
        <taxon>Triticodae</taxon>
        <taxon>Triticeae</taxon>
        <taxon>Triticinae</taxon>
        <taxon>Triticum</taxon>
    </lineage>
</organism>
<reference evidence="2" key="3">
    <citation type="submission" date="2022-06" db="UniProtKB">
        <authorList>
            <consortium name="EnsemblPlants"/>
        </authorList>
    </citation>
    <scope>IDENTIFICATION</scope>
</reference>
<reference evidence="2" key="2">
    <citation type="submission" date="2018-03" db="EMBL/GenBank/DDBJ databases">
        <title>The Triticum urartu genome reveals the dynamic nature of wheat genome evolution.</title>
        <authorList>
            <person name="Ling H."/>
            <person name="Ma B."/>
            <person name="Shi X."/>
            <person name="Liu H."/>
            <person name="Dong L."/>
            <person name="Sun H."/>
            <person name="Cao Y."/>
            <person name="Gao Q."/>
            <person name="Zheng S."/>
            <person name="Li Y."/>
            <person name="Yu Y."/>
            <person name="Du H."/>
            <person name="Qi M."/>
            <person name="Li Y."/>
            <person name="Yu H."/>
            <person name="Cui Y."/>
            <person name="Wang N."/>
            <person name="Chen C."/>
            <person name="Wu H."/>
            <person name="Zhao Y."/>
            <person name="Zhang J."/>
            <person name="Li Y."/>
            <person name="Zhou W."/>
            <person name="Zhang B."/>
            <person name="Hu W."/>
            <person name="Eijk M."/>
            <person name="Tang J."/>
            <person name="Witsenboer H."/>
            <person name="Zhao S."/>
            <person name="Li Z."/>
            <person name="Zhang A."/>
            <person name="Wang D."/>
            <person name="Liang C."/>
        </authorList>
    </citation>
    <scope>NUCLEOTIDE SEQUENCE [LARGE SCALE GENOMIC DNA]</scope>
    <source>
        <strain evidence="2">cv. G1812</strain>
    </source>
</reference>
<dbReference type="EnsemblPlants" id="TuG1812G0500001318.01.T04">
    <property type="protein sequence ID" value="TuG1812G0500001318.01.T04"/>
    <property type="gene ID" value="TuG1812G0500001318.01"/>
</dbReference>
<accession>A0A8R7QA65</accession>
<name>A0A8R7QA65_TRIUA</name>
<dbReference type="Gramene" id="TuG1812G0500001318.01.T04">
    <property type="protein sequence ID" value="TuG1812G0500001318.01.T04"/>
    <property type="gene ID" value="TuG1812G0500001318.01"/>
</dbReference>
<evidence type="ECO:0000313" key="3">
    <source>
        <dbReference type="Proteomes" id="UP000015106"/>
    </source>
</evidence>
<proteinExistence type="predicted"/>
<evidence type="ECO:0000256" key="1">
    <source>
        <dbReference type="SAM" id="MobiDB-lite"/>
    </source>
</evidence>
<dbReference type="Proteomes" id="UP000015106">
    <property type="component" value="Chromosome 5"/>
</dbReference>
<evidence type="ECO:0000313" key="2">
    <source>
        <dbReference type="EnsemblPlants" id="TuG1812G0500001318.01.T04"/>
    </source>
</evidence>
<dbReference type="AlphaFoldDB" id="A0A8R7QA65"/>
<feature type="compositionally biased region" description="Low complexity" evidence="1">
    <location>
        <begin position="8"/>
        <end position="24"/>
    </location>
</feature>
<reference evidence="3" key="1">
    <citation type="journal article" date="2013" name="Nature">
        <title>Draft genome of the wheat A-genome progenitor Triticum urartu.</title>
        <authorList>
            <person name="Ling H.Q."/>
            <person name="Zhao S."/>
            <person name="Liu D."/>
            <person name="Wang J."/>
            <person name="Sun H."/>
            <person name="Zhang C."/>
            <person name="Fan H."/>
            <person name="Li D."/>
            <person name="Dong L."/>
            <person name="Tao Y."/>
            <person name="Gao C."/>
            <person name="Wu H."/>
            <person name="Li Y."/>
            <person name="Cui Y."/>
            <person name="Guo X."/>
            <person name="Zheng S."/>
            <person name="Wang B."/>
            <person name="Yu K."/>
            <person name="Liang Q."/>
            <person name="Yang W."/>
            <person name="Lou X."/>
            <person name="Chen J."/>
            <person name="Feng M."/>
            <person name="Jian J."/>
            <person name="Zhang X."/>
            <person name="Luo G."/>
            <person name="Jiang Y."/>
            <person name="Liu J."/>
            <person name="Wang Z."/>
            <person name="Sha Y."/>
            <person name="Zhang B."/>
            <person name="Wu H."/>
            <person name="Tang D."/>
            <person name="Shen Q."/>
            <person name="Xue P."/>
            <person name="Zou S."/>
            <person name="Wang X."/>
            <person name="Liu X."/>
            <person name="Wang F."/>
            <person name="Yang Y."/>
            <person name="An X."/>
            <person name="Dong Z."/>
            <person name="Zhang K."/>
            <person name="Zhang X."/>
            <person name="Luo M.C."/>
            <person name="Dvorak J."/>
            <person name="Tong Y."/>
            <person name="Wang J."/>
            <person name="Yang H."/>
            <person name="Li Z."/>
            <person name="Wang D."/>
            <person name="Zhang A."/>
            <person name="Wang J."/>
        </authorList>
    </citation>
    <scope>NUCLEOTIDE SEQUENCE</scope>
    <source>
        <strain evidence="3">cv. G1812</strain>
    </source>
</reference>
<keyword evidence="3" id="KW-1185">Reference proteome</keyword>
<protein>
    <submittedName>
        <fullName evidence="2">Uncharacterized protein</fullName>
    </submittedName>
</protein>
<feature type="region of interest" description="Disordered" evidence="1">
    <location>
        <begin position="1"/>
        <end position="24"/>
    </location>
</feature>